<proteinExistence type="predicted"/>
<dbReference type="EMBL" id="KQ947437">
    <property type="protein sequence ID" value="KUJ08131.1"/>
    <property type="molecule type" value="Genomic_DNA"/>
</dbReference>
<keyword evidence="2" id="KW-1185">Reference proteome</keyword>
<evidence type="ECO:0000313" key="1">
    <source>
        <dbReference type="EMBL" id="KUJ08131.1"/>
    </source>
</evidence>
<dbReference type="KEGG" id="psco:LY89DRAFT_677444"/>
<dbReference type="InParanoid" id="A0A132B712"/>
<dbReference type="AlphaFoldDB" id="A0A132B712"/>
<dbReference type="OrthoDB" id="5364844at2759"/>
<dbReference type="RefSeq" id="XP_018062486.1">
    <property type="nucleotide sequence ID" value="XM_018213680.1"/>
</dbReference>
<reference evidence="1 2" key="1">
    <citation type="submission" date="2015-10" db="EMBL/GenBank/DDBJ databases">
        <title>Full genome of DAOMC 229536 Phialocephala scopiformis, a fungal endophyte of spruce producing the potent anti-insectan compound rugulosin.</title>
        <authorList>
            <consortium name="DOE Joint Genome Institute"/>
            <person name="Walker A.K."/>
            <person name="Frasz S.L."/>
            <person name="Seifert K.A."/>
            <person name="Miller J.D."/>
            <person name="Mondo S.J."/>
            <person name="Labutti K."/>
            <person name="Lipzen A."/>
            <person name="Dockter R."/>
            <person name="Kennedy M."/>
            <person name="Grigoriev I.V."/>
            <person name="Spatafora J.W."/>
        </authorList>
    </citation>
    <scope>NUCLEOTIDE SEQUENCE [LARGE SCALE GENOMIC DNA]</scope>
    <source>
        <strain evidence="1 2">CBS 120377</strain>
    </source>
</reference>
<gene>
    <name evidence="1" type="ORF">LY89DRAFT_677444</name>
</gene>
<protein>
    <submittedName>
        <fullName evidence="1">Uncharacterized protein</fullName>
    </submittedName>
</protein>
<dbReference type="Proteomes" id="UP000070700">
    <property type="component" value="Unassembled WGS sequence"/>
</dbReference>
<dbReference type="GeneID" id="28823406"/>
<organism evidence="1 2">
    <name type="scientific">Mollisia scopiformis</name>
    <name type="common">Conifer needle endophyte fungus</name>
    <name type="synonym">Phialocephala scopiformis</name>
    <dbReference type="NCBI Taxonomy" id="149040"/>
    <lineage>
        <taxon>Eukaryota</taxon>
        <taxon>Fungi</taxon>
        <taxon>Dikarya</taxon>
        <taxon>Ascomycota</taxon>
        <taxon>Pezizomycotina</taxon>
        <taxon>Leotiomycetes</taxon>
        <taxon>Helotiales</taxon>
        <taxon>Mollisiaceae</taxon>
        <taxon>Mollisia</taxon>
    </lineage>
</organism>
<sequence>MSNYRIMREVLGYTDDLPPLPPQRTPLSDADRRTNDMIVNDLRLTREHSFRERLRCIFAARPLRLDPQLPLPSPKIDPTWEPWLLNIEHLQDICSKTVAIYRTYTQYTSDKLYKFIFDQWILSHGGNVHKVDLEFARFFAKMIDIGYQKGRATAQDLIPRSSSFLAANDNFLAGHQIEFYNIKPLYRALFMMIETQIPENETNLEFFEGLDVLEKINENEVVTTLPKAYQFIMGLDQKEGTGAEKRDEKILDHWLGIPEVQLQMWYNANNKSRNRTTHWTGGLEEIPEDLLRRGGHMVCRLSLTSRLLRGLNGGWREGK</sequence>
<evidence type="ECO:0000313" key="2">
    <source>
        <dbReference type="Proteomes" id="UP000070700"/>
    </source>
</evidence>
<name>A0A132B712_MOLSC</name>
<accession>A0A132B712</accession>